<evidence type="ECO:0000256" key="7">
    <source>
        <dbReference type="ARBA" id="ARBA00023125"/>
    </source>
</evidence>
<evidence type="ECO:0000256" key="1">
    <source>
        <dbReference type="ARBA" id="ARBA00006583"/>
    </source>
</evidence>
<feature type="domain" description="Chromosomal replication initiator DnaA C-terminal" evidence="13">
    <location>
        <begin position="344"/>
        <end position="413"/>
    </location>
</feature>
<dbReference type="Gene3D" id="3.30.300.180">
    <property type="match status" value="1"/>
</dbReference>
<evidence type="ECO:0000259" key="12">
    <source>
        <dbReference type="SMART" id="SM00382"/>
    </source>
</evidence>
<evidence type="ECO:0000259" key="13">
    <source>
        <dbReference type="SMART" id="SM00760"/>
    </source>
</evidence>
<reference evidence="14" key="2">
    <citation type="journal article" date="2021" name="PeerJ">
        <title>Extensive microbial diversity within the chicken gut microbiome revealed by metagenomics and culture.</title>
        <authorList>
            <person name="Gilroy R."/>
            <person name="Ravi A."/>
            <person name="Getino M."/>
            <person name="Pursley I."/>
            <person name="Horton D.L."/>
            <person name="Alikhan N.F."/>
            <person name="Baker D."/>
            <person name="Gharbi K."/>
            <person name="Hall N."/>
            <person name="Watson M."/>
            <person name="Adriaenssens E.M."/>
            <person name="Foster-Nyarko E."/>
            <person name="Jarju S."/>
            <person name="Secka A."/>
            <person name="Antonio M."/>
            <person name="Oren A."/>
            <person name="Chaudhuri R.R."/>
            <person name="La Ragione R."/>
            <person name="Hildebrand F."/>
            <person name="Pallen M.J."/>
        </authorList>
    </citation>
    <scope>NUCLEOTIDE SEQUENCE</scope>
    <source>
        <strain evidence="14">ChiGjej2B2-12916</strain>
    </source>
</reference>
<feature type="region of interest" description="Domain IV, binds dsDNA" evidence="8">
    <location>
        <begin position="316"/>
        <end position="438"/>
    </location>
</feature>
<keyword evidence="7 8" id="KW-0238">DNA-binding</keyword>
<evidence type="ECO:0000256" key="6">
    <source>
        <dbReference type="ARBA" id="ARBA00023121"/>
    </source>
</evidence>
<feature type="binding site" evidence="8">
    <location>
        <position position="146"/>
    </location>
    <ligand>
        <name>ATP</name>
        <dbReference type="ChEBI" id="CHEBI:30616"/>
    </ligand>
</feature>
<feature type="domain" description="AAA+ ATPase" evidence="12">
    <location>
        <begin position="131"/>
        <end position="260"/>
    </location>
</feature>
<keyword evidence="6 8" id="KW-0446">Lipid-binding</keyword>
<organism evidence="14 15">
    <name type="scientific">Candidatus Enterenecus faecium</name>
    <dbReference type="NCBI Taxonomy" id="2840780"/>
    <lineage>
        <taxon>Bacteria</taxon>
        <taxon>Bacillati</taxon>
        <taxon>Bacillota</taxon>
        <taxon>Clostridia</taxon>
        <taxon>Eubacteriales</taxon>
        <taxon>Candidatus Enterenecus</taxon>
    </lineage>
</organism>
<dbReference type="GO" id="GO:0008289">
    <property type="term" value="F:lipid binding"/>
    <property type="evidence" value="ECO:0007669"/>
    <property type="project" value="UniProtKB-KW"/>
</dbReference>
<dbReference type="GO" id="GO:0005524">
    <property type="term" value="F:ATP binding"/>
    <property type="evidence" value="ECO:0007669"/>
    <property type="project" value="UniProtKB-UniRule"/>
</dbReference>
<dbReference type="FunFam" id="3.40.50.300:FF:000668">
    <property type="entry name" value="Chromosomal replication initiator protein DnaA"/>
    <property type="match status" value="1"/>
</dbReference>
<keyword evidence="4 8" id="KW-0547">Nucleotide-binding</keyword>
<name>A0A9D0YR59_9FIRM</name>
<dbReference type="Pfam" id="PF00308">
    <property type="entry name" value="Bac_DnaA"/>
    <property type="match status" value="1"/>
</dbReference>
<sequence>MKSAADVWEKVKTLMEKDMTAVSIETWFGDVEAVALDESGLILCVPTEFKRNIIRTRFLTAVENGLRELFSFDVAVTLMLPEERDQYRKAGPTQPGDPAFQEYTFDRFVVGSTNKFAFTAAVKVANEPGGAYNPLFIYGQSGLGKTHLLHAIANRVRENHPNYRIMYIKSEDFVNELISNLRHGNDMQGFRDKYRTVDLFLMDDVQFIAGKDSSEEELFHTFNTLYEQKKQIVFTSDRPPQEMLRLEQRLKTRFEQGLPADIQPPDYETRMAILKNKSLERGIVLPDPVLSYVAENITSNVRQIEGVVNKIMAFQELMGAQVDVENTIRAVRDILRAKEDFLPSAETIIQEVARFYELDSDALRGQSQNKEITTARNVAMYIIREMTQLSLAEIGQQFGGRHHSTVLNSINRVEKMMKDQPELTEIIRDITNAVNSAW</sequence>
<dbReference type="InterPro" id="IPR010921">
    <property type="entry name" value="Trp_repressor/repl_initiator"/>
</dbReference>
<dbReference type="GO" id="GO:0003688">
    <property type="term" value="F:DNA replication origin binding"/>
    <property type="evidence" value="ECO:0007669"/>
    <property type="project" value="UniProtKB-UniRule"/>
</dbReference>
<comment type="caution">
    <text evidence="8">Lacks conserved residue(s) required for the propagation of feature annotation.</text>
</comment>
<dbReference type="Pfam" id="PF11638">
    <property type="entry name" value="DnaA_N"/>
    <property type="match status" value="1"/>
</dbReference>
<dbReference type="InterPro" id="IPR003593">
    <property type="entry name" value="AAA+_ATPase"/>
</dbReference>
<dbReference type="Proteomes" id="UP000886879">
    <property type="component" value="Unassembled WGS sequence"/>
</dbReference>
<dbReference type="InterPro" id="IPR013317">
    <property type="entry name" value="DnaA_dom"/>
</dbReference>
<evidence type="ECO:0000313" key="14">
    <source>
        <dbReference type="EMBL" id="HIQ60398.1"/>
    </source>
</evidence>
<dbReference type="PANTHER" id="PTHR30050:SF2">
    <property type="entry name" value="CHROMOSOMAL REPLICATION INITIATOR PROTEIN DNAA"/>
    <property type="match status" value="1"/>
</dbReference>
<evidence type="ECO:0000256" key="5">
    <source>
        <dbReference type="ARBA" id="ARBA00022840"/>
    </source>
</evidence>
<evidence type="ECO:0000256" key="11">
    <source>
        <dbReference type="RuleBase" id="RU004227"/>
    </source>
</evidence>
<comment type="similarity">
    <text evidence="1 8 11">Belongs to the DnaA family.</text>
</comment>
<evidence type="ECO:0000256" key="10">
    <source>
        <dbReference type="RuleBase" id="RU000577"/>
    </source>
</evidence>
<dbReference type="SUPFAM" id="SSF48295">
    <property type="entry name" value="TrpR-like"/>
    <property type="match status" value="1"/>
</dbReference>
<reference evidence="14" key="1">
    <citation type="submission" date="2020-10" db="EMBL/GenBank/DDBJ databases">
        <authorList>
            <person name="Gilroy R."/>
        </authorList>
    </citation>
    <scope>NUCLEOTIDE SEQUENCE</scope>
    <source>
        <strain evidence="14">ChiGjej2B2-12916</strain>
    </source>
</reference>
<comment type="function">
    <text evidence="8 10">Plays an essential role in the initiation and regulation of chromosomal replication. ATP-DnaA binds to the origin of replication (oriC) to initiate formation of the DNA replication initiation complex once per cell cycle. Binds the DnaA box (a 9 base pair repeat at the origin) and separates the double-stranded (ds)DNA. Forms a right-handed helical filament on oriC DNA; dsDNA binds to the exterior of the filament while single-stranded (ss)DNA is stabiized in the filament's interior. The ATP-DnaA-oriC complex binds and stabilizes one strand of the AT-rich DNA unwinding element (DUE), permitting loading of DNA polymerase. After initiation quickly degrades to an ADP-DnaA complex that is not apt for DNA replication. Binds acidic phospholipids.</text>
</comment>
<dbReference type="InterPro" id="IPR018312">
    <property type="entry name" value="Chromosome_initiator_DnaA_CS"/>
</dbReference>
<feature type="region of interest" description="Domain I, interacts with DnaA modulators" evidence="8">
    <location>
        <begin position="1"/>
        <end position="90"/>
    </location>
</feature>
<comment type="subcellular location">
    <subcellularLocation>
        <location evidence="8">Cytoplasm</location>
    </subcellularLocation>
</comment>
<dbReference type="CDD" id="cd00009">
    <property type="entry name" value="AAA"/>
    <property type="match status" value="1"/>
</dbReference>
<dbReference type="AlphaFoldDB" id="A0A9D0YR59"/>
<dbReference type="GO" id="GO:0005737">
    <property type="term" value="C:cytoplasm"/>
    <property type="evidence" value="ECO:0007669"/>
    <property type="project" value="UniProtKB-SubCell"/>
</dbReference>
<dbReference type="InterPro" id="IPR038454">
    <property type="entry name" value="DnaA_N_sf"/>
</dbReference>
<dbReference type="NCBIfam" id="TIGR00362">
    <property type="entry name" value="DnaA"/>
    <property type="match status" value="1"/>
</dbReference>
<evidence type="ECO:0000256" key="4">
    <source>
        <dbReference type="ARBA" id="ARBA00022741"/>
    </source>
</evidence>
<dbReference type="CDD" id="cd06571">
    <property type="entry name" value="Bac_DnaA_C"/>
    <property type="match status" value="1"/>
</dbReference>
<comment type="subunit">
    <text evidence="8">Oligomerizes as a right-handed, spiral filament on DNA at oriC.</text>
</comment>
<dbReference type="InterPro" id="IPR024633">
    <property type="entry name" value="DnaA_N_dom"/>
</dbReference>
<feature type="binding site" evidence="8">
    <location>
        <position position="144"/>
    </location>
    <ligand>
        <name>ATP</name>
        <dbReference type="ChEBI" id="CHEBI:30616"/>
    </ligand>
</feature>
<evidence type="ECO:0000256" key="3">
    <source>
        <dbReference type="ARBA" id="ARBA00022705"/>
    </source>
</evidence>
<keyword evidence="5 8" id="KW-0067">ATP-binding</keyword>
<dbReference type="Gene3D" id="1.10.8.60">
    <property type="match status" value="1"/>
</dbReference>
<evidence type="ECO:0000313" key="15">
    <source>
        <dbReference type="Proteomes" id="UP000886879"/>
    </source>
</evidence>
<dbReference type="Pfam" id="PF08299">
    <property type="entry name" value="Bac_DnaA_C"/>
    <property type="match status" value="1"/>
</dbReference>
<dbReference type="GO" id="GO:0005886">
    <property type="term" value="C:plasma membrane"/>
    <property type="evidence" value="ECO:0007669"/>
    <property type="project" value="TreeGrafter"/>
</dbReference>
<dbReference type="EMBL" id="DVFO01000020">
    <property type="protein sequence ID" value="HIQ60398.1"/>
    <property type="molecule type" value="Genomic_DNA"/>
</dbReference>
<dbReference type="SUPFAM" id="SSF52540">
    <property type="entry name" value="P-loop containing nucleoside triphosphate hydrolases"/>
    <property type="match status" value="1"/>
</dbReference>
<accession>A0A9D0YR59</accession>
<gene>
    <name evidence="8 14" type="primary">dnaA</name>
    <name evidence="14" type="ORF">IAD31_02230</name>
</gene>
<dbReference type="InterPro" id="IPR020591">
    <property type="entry name" value="Chromosome_initiator_DnaA-like"/>
</dbReference>
<dbReference type="Gene3D" id="3.40.50.300">
    <property type="entry name" value="P-loop containing nucleotide triphosphate hydrolases"/>
    <property type="match status" value="1"/>
</dbReference>
<comment type="domain">
    <text evidence="8">Domain I is involved in oligomerization and binding regulators, domain II is flexibile and of varying length in different bacteria, domain III forms the AAA+ region, while domain IV binds dsDNA.</text>
</comment>
<proteinExistence type="inferred from homology"/>
<comment type="caution">
    <text evidence="14">The sequence shown here is derived from an EMBL/GenBank/DDBJ whole genome shotgun (WGS) entry which is preliminary data.</text>
</comment>
<dbReference type="GO" id="GO:0006275">
    <property type="term" value="P:regulation of DNA replication"/>
    <property type="evidence" value="ECO:0007669"/>
    <property type="project" value="UniProtKB-UniRule"/>
</dbReference>
<feature type="binding site" evidence="8">
    <location>
        <position position="145"/>
    </location>
    <ligand>
        <name>ATP</name>
        <dbReference type="ChEBI" id="CHEBI:30616"/>
    </ligand>
</feature>
<keyword evidence="3 8" id="KW-0235">DNA replication</keyword>
<evidence type="ECO:0000256" key="8">
    <source>
        <dbReference type="HAMAP-Rule" id="MF_00377"/>
    </source>
</evidence>
<evidence type="ECO:0000256" key="2">
    <source>
        <dbReference type="ARBA" id="ARBA00022490"/>
    </source>
</evidence>
<dbReference type="InterPro" id="IPR027417">
    <property type="entry name" value="P-loop_NTPase"/>
</dbReference>
<evidence type="ECO:0000256" key="9">
    <source>
        <dbReference type="NCBIfam" id="TIGR00362"/>
    </source>
</evidence>
<feature type="binding site" evidence="8">
    <location>
        <position position="142"/>
    </location>
    <ligand>
        <name>ATP</name>
        <dbReference type="ChEBI" id="CHEBI:30616"/>
    </ligand>
</feature>
<dbReference type="Gene3D" id="1.10.1750.10">
    <property type="match status" value="1"/>
</dbReference>
<dbReference type="SMART" id="SM00760">
    <property type="entry name" value="Bac_DnaA_C"/>
    <property type="match status" value="1"/>
</dbReference>
<dbReference type="InterPro" id="IPR001957">
    <property type="entry name" value="Chromosome_initiator_DnaA"/>
</dbReference>
<keyword evidence="2 8" id="KW-0963">Cytoplasm</keyword>
<dbReference type="PRINTS" id="PR00051">
    <property type="entry name" value="DNAA"/>
</dbReference>
<dbReference type="PANTHER" id="PTHR30050">
    <property type="entry name" value="CHROMOSOMAL REPLICATION INITIATOR PROTEIN DNAA"/>
    <property type="match status" value="1"/>
</dbReference>
<dbReference type="PROSITE" id="PS01008">
    <property type="entry name" value="DNAA"/>
    <property type="match status" value="1"/>
</dbReference>
<dbReference type="SMART" id="SM00382">
    <property type="entry name" value="AAA"/>
    <property type="match status" value="1"/>
</dbReference>
<dbReference type="InterPro" id="IPR013159">
    <property type="entry name" value="DnaA_C"/>
</dbReference>
<protein>
    <recommendedName>
        <fullName evidence="8 9">Chromosomal replication initiator protein DnaA</fullName>
    </recommendedName>
</protein>
<dbReference type="GO" id="GO:0006270">
    <property type="term" value="P:DNA replication initiation"/>
    <property type="evidence" value="ECO:0007669"/>
    <property type="project" value="UniProtKB-UniRule"/>
</dbReference>
<dbReference type="HAMAP" id="MF_00377">
    <property type="entry name" value="DnaA_bact"/>
    <property type="match status" value="1"/>
</dbReference>